<evidence type="ECO:0000313" key="1">
    <source>
        <dbReference type="EMBL" id="MPM58049.1"/>
    </source>
</evidence>
<organism evidence="1">
    <name type="scientific">bioreactor metagenome</name>
    <dbReference type="NCBI Taxonomy" id="1076179"/>
    <lineage>
        <taxon>unclassified sequences</taxon>
        <taxon>metagenomes</taxon>
        <taxon>ecological metagenomes</taxon>
    </lineage>
</organism>
<sequence>MASVKTILVISLSLSMYLLSVIGVGRYSCHCDHAAQITLFGIVTSCGCTDEDHTCHADHKCICGAKLEARKTKKDDCCAVSYIFLKADQVVQDLSFDIIINASDVLMPQFARDLFSLEAEKPYIKNFHALFRHWRQHLYQKNNQLKL</sequence>
<proteinExistence type="predicted"/>
<accession>A0A645AY46</accession>
<dbReference type="EMBL" id="VSSQ01016573">
    <property type="protein sequence ID" value="MPM58049.1"/>
    <property type="molecule type" value="Genomic_DNA"/>
</dbReference>
<gene>
    <name evidence="1" type="ORF">SDC9_104878</name>
</gene>
<comment type="caution">
    <text evidence="1">The sequence shown here is derived from an EMBL/GenBank/DDBJ whole genome shotgun (WGS) entry which is preliminary data.</text>
</comment>
<name>A0A645AY46_9ZZZZ</name>
<protein>
    <submittedName>
        <fullName evidence="1">Uncharacterized protein</fullName>
    </submittedName>
</protein>
<reference evidence="1" key="1">
    <citation type="submission" date="2019-08" db="EMBL/GenBank/DDBJ databases">
        <authorList>
            <person name="Kucharzyk K."/>
            <person name="Murdoch R.W."/>
            <person name="Higgins S."/>
            <person name="Loffler F."/>
        </authorList>
    </citation>
    <scope>NUCLEOTIDE SEQUENCE</scope>
</reference>
<dbReference type="AlphaFoldDB" id="A0A645AY46"/>